<feature type="transmembrane region" description="Helical" evidence="1">
    <location>
        <begin position="12"/>
        <end position="29"/>
    </location>
</feature>
<dbReference type="RefSeq" id="WP_249056541.1">
    <property type="nucleotide sequence ID" value="NZ_JALZWP010000002.1"/>
</dbReference>
<keyword evidence="3" id="KW-1185">Reference proteome</keyword>
<keyword evidence="1" id="KW-1133">Transmembrane helix</keyword>
<protein>
    <submittedName>
        <fullName evidence="2">Uncharacterized protein</fullName>
    </submittedName>
</protein>
<evidence type="ECO:0000313" key="2">
    <source>
        <dbReference type="EMBL" id="MCL1627856.1"/>
    </source>
</evidence>
<dbReference type="EMBL" id="JALZWP010000002">
    <property type="protein sequence ID" value="MCL1627856.1"/>
    <property type="molecule type" value="Genomic_DNA"/>
</dbReference>
<evidence type="ECO:0000313" key="3">
    <source>
        <dbReference type="Proteomes" id="UP001202550"/>
    </source>
</evidence>
<evidence type="ECO:0000256" key="1">
    <source>
        <dbReference type="SAM" id="Phobius"/>
    </source>
</evidence>
<keyword evidence="1" id="KW-0812">Transmembrane</keyword>
<reference evidence="2 3" key="1">
    <citation type="submission" date="2022-05" db="EMBL/GenBank/DDBJ databases">
        <title>Seasonal and diel survey of microbial diversity of the Tyrrhenian coast.</title>
        <authorList>
            <person name="Gattoni G."/>
            <person name="Corral P."/>
        </authorList>
    </citation>
    <scope>NUCLEOTIDE SEQUENCE [LARGE SCALE GENOMIC DNA]</scope>
    <source>
        <strain evidence="2 3">V10</strain>
    </source>
</reference>
<proteinExistence type="predicted"/>
<keyword evidence="1" id="KW-0472">Membrane</keyword>
<accession>A0ABT0LZ07</accession>
<gene>
    <name evidence="2" type="ORF">M3N55_03865</name>
</gene>
<dbReference type="Proteomes" id="UP001202550">
    <property type="component" value="Unassembled WGS sequence"/>
</dbReference>
<sequence length="67" mass="7408">MSFGPDKAEHRFRLAVSIIGLVVLIWIIASGRMTGFAWVEVGAVAGLFFGGSALWSGWQLWREGKNR</sequence>
<comment type="caution">
    <text evidence="2">The sequence shown here is derived from an EMBL/GenBank/DDBJ whole genome shotgun (WGS) entry which is preliminary data.</text>
</comment>
<name>A0ABT0LZ07_9RHOB</name>
<feature type="transmembrane region" description="Helical" evidence="1">
    <location>
        <begin position="35"/>
        <end position="58"/>
    </location>
</feature>
<organism evidence="2 3">
    <name type="scientific">Roseinatronobacter domitianus</name>
    <dbReference type="NCBI Taxonomy" id="2940293"/>
    <lineage>
        <taxon>Bacteria</taxon>
        <taxon>Pseudomonadati</taxon>
        <taxon>Pseudomonadota</taxon>
        <taxon>Alphaproteobacteria</taxon>
        <taxon>Rhodobacterales</taxon>
        <taxon>Paracoccaceae</taxon>
        <taxon>Roseinatronobacter</taxon>
    </lineage>
</organism>